<protein>
    <recommendedName>
        <fullName evidence="4">Lipoprotein</fullName>
    </recommendedName>
</protein>
<proteinExistence type="predicted"/>
<sequence length="172" mass="19068">MRRKTALPAVLTLIATLSAGACTSDDINEPLPRRSEAKTLAWAKQYTSAMARHAEVRITDDPAPRKHFEECIGRDGEIADDGRYQLSYAAYANLPEAEHIAAVRKLRKELEDHGVRVTSHTERPETPEVILYGANDKQQFSVTADSVNPPGTLRLEVSTPCFLPPGVKQQQF</sequence>
<keyword evidence="1" id="KW-0732">Signal</keyword>
<feature type="signal peptide" evidence="1">
    <location>
        <begin position="1"/>
        <end position="21"/>
    </location>
</feature>
<accession>A0ABT6T4N7</accession>
<gene>
    <name evidence="2" type="ORF">QIT00_25370</name>
</gene>
<dbReference type="Proteomes" id="UP001237105">
    <property type="component" value="Unassembled WGS sequence"/>
</dbReference>
<evidence type="ECO:0000313" key="2">
    <source>
        <dbReference type="EMBL" id="MDI3421842.1"/>
    </source>
</evidence>
<dbReference type="RefSeq" id="WP_282537709.1">
    <property type="nucleotide sequence ID" value="NZ_JASCIS010000029.1"/>
</dbReference>
<evidence type="ECO:0000256" key="1">
    <source>
        <dbReference type="SAM" id="SignalP"/>
    </source>
</evidence>
<feature type="chain" id="PRO_5047531418" description="Lipoprotein" evidence="1">
    <location>
        <begin position="22"/>
        <end position="172"/>
    </location>
</feature>
<name>A0ABT6T4N7_9ACTN</name>
<comment type="caution">
    <text evidence="2">The sequence shown here is derived from an EMBL/GenBank/DDBJ whole genome shotgun (WGS) entry which is preliminary data.</text>
</comment>
<evidence type="ECO:0000313" key="3">
    <source>
        <dbReference type="Proteomes" id="UP001237105"/>
    </source>
</evidence>
<dbReference type="PROSITE" id="PS51257">
    <property type="entry name" value="PROKAR_LIPOPROTEIN"/>
    <property type="match status" value="1"/>
</dbReference>
<evidence type="ECO:0008006" key="4">
    <source>
        <dbReference type="Google" id="ProtNLM"/>
    </source>
</evidence>
<reference evidence="2 3" key="1">
    <citation type="submission" date="2023-05" db="EMBL/GenBank/DDBJ databases">
        <title>Draft genome sequence of Streptomyces sp. B-S-A12 isolated from a cave soil in Thailand.</title>
        <authorList>
            <person name="Chamroensaksri N."/>
            <person name="Muangham S."/>
        </authorList>
    </citation>
    <scope>NUCLEOTIDE SEQUENCE [LARGE SCALE GENOMIC DNA]</scope>
    <source>
        <strain evidence="2 3">B-S-A12</strain>
    </source>
</reference>
<keyword evidence="3" id="KW-1185">Reference proteome</keyword>
<dbReference type="EMBL" id="JASCIS010000029">
    <property type="protein sequence ID" value="MDI3421842.1"/>
    <property type="molecule type" value="Genomic_DNA"/>
</dbReference>
<organism evidence="2 3">
    <name type="scientific">Streptomyces luteolus</name>
    <dbReference type="NCBI Taxonomy" id="3043615"/>
    <lineage>
        <taxon>Bacteria</taxon>
        <taxon>Bacillati</taxon>
        <taxon>Actinomycetota</taxon>
        <taxon>Actinomycetes</taxon>
        <taxon>Kitasatosporales</taxon>
        <taxon>Streptomycetaceae</taxon>
        <taxon>Streptomyces</taxon>
    </lineage>
</organism>